<feature type="region of interest" description="Disordered" evidence="1">
    <location>
        <begin position="801"/>
        <end position="902"/>
    </location>
</feature>
<feature type="compositionally biased region" description="Polar residues" evidence="1">
    <location>
        <begin position="475"/>
        <end position="494"/>
    </location>
</feature>
<reference evidence="2" key="1">
    <citation type="submission" date="2021-01" db="EMBL/GenBank/DDBJ databases">
        <title>Deciphering the adaptive evolutionary patterns associated with biogeogrpahic diversity in the finger millet blast pathogen Magnaporthe oryzae in Eastern Africa.</title>
        <authorList>
            <person name="Onyema G."/>
            <person name="Shittu T.A."/>
            <person name="Dodsworth S."/>
            <person name="Devilliers S."/>
            <person name="Muthumeenakshi S."/>
            <person name="Sreenivasaprasad S."/>
        </authorList>
    </citation>
    <scope>NUCLEOTIDE SEQUENCE</scope>
    <source>
        <strain evidence="2">D15/s37</strain>
    </source>
</reference>
<feature type="compositionally biased region" description="Pro residues" evidence="1">
    <location>
        <begin position="809"/>
        <end position="830"/>
    </location>
</feature>
<keyword evidence="3" id="KW-1185">Reference proteome</keyword>
<feature type="compositionally biased region" description="Low complexity" evidence="1">
    <location>
        <begin position="148"/>
        <end position="158"/>
    </location>
</feature>
<feature type="region of interest" description="Disordered" evidence="1">
    <location>
        <begin position="125"/>
        <end position="177"/>
    </location>
</feature>
<evidence type="ECO:0008006" key="4">
    <source>
        <dbReference type="Google" id="ProtNLM"/>
    </source>
</evidence>
<gene>
    <name evidence="2" type="ORF">MCOR33_007743</name>
</gene>
<feature type="region of interest" description="Disordered" evidence="1">
    <location>
        <begin position="402"/>
        <end position="458"/>
    </location>
</feature>
<feature type="compositionally biased region" description="Pro residues" evidence="1">
    <location>
        <begin position="602"/>
        <end position="614"/>
    </location>
</feature>
<feature type="compositionally biased region" description="Pro residues" evidence="1">
    <location>
        <begin position="870"/>
        <end position="885"/>
    </location>
</feature>
<evidence type="ECO:0000313" key="2">
    <source>
        <dbReference type="EMBL" id="KAI6295350.1"/>
    </source>
</evidence>
<evidence type="ECO:0000313" key="3">
    <source>
        <dbReference type="Proteomes" id="UP001059893"/>
    </source>
</evidence>
<feature type="region of interest" description="Disordered" evidence="1">
    <location>
        <begin position="19"/>
        <end position="95"/>
    </location>
</feature>
<feature type="region of interest" description="Disordered" evidence="1">
    <location>
        <begin position="475"/>
        <end position="507"/>
    </location>
</feature>
<protein>
    <recommendedName>
        <fullName evidence="4">PH domain-containing protein</fullName>
    </recommendedName>
</protein>
<dbReference type="Proteomes" id="UP001059893">
    <property type="component" value="Unassembled WGS sequence"/>
</dbReference>
<feature type="region of interest" description="Disordered" evidence="1">
    <location>
        <begin position="210"/>
        <end position="236"/>
    </location>
</feature>
<dbReference type="EMBL" id="JABSND010000168">
    <property type="protein sequence ID" value="KAI6295350.1"/>
    <property type="molecule type" value="Genomic_DNA"/>
</dbReference>
<feature type="compositionally biased region" description="Polar residues" evidence="1">
    <location>
        <begin position="840"/>
        <end position="850"/>
    </location>
</feature>
<organism evidence="2 3">
    <name type="scientific">Pyricularia grisea</name>
    <name type="common">Crabgrass-specific blast fungus</name>
    <name type="synonym">Magnaporthe grisea</name>
    <dbReference type="NCBI Taxonomy" id="148305"/>
    <lineage>
        <taxon>Eukaryota</taxon>
        <taxon>Fungi</taxon>
        <taxon>Dikarya</taxon>
        <taxon>Ascomycota</taxon>
        <taxon>Pezizomycotina</taxon>
        <taxon>Sordariomycetes</taxon>
        <taxon>Sordariomycetidae</taxon>
        <taxon>Magnaporthales</taxon>
        <taxon>Pyriculariaceae</taxon>
        <taxon>Pyricularia</taxon>
    </lineage>
</organism>
<feature type="compositionally biased region" description="Basic and acidic residues" evidence="1">
    <location>
        <begin position="403"/>
        <end position="414"/>
    </location>
</feature>
<accession>A0ABQ8NDM7</accession>
<evidence type="ECO:0000256" key="1">
    <source>
        <dbReference type="SAM" id="MobiDB-lite"/>
    </source>
</evidence>
<comment type="caution">
    <text evidence="2">The sequence shown here is derived from an EMBL/GenBank/DDBJ whole genome shotgun (WGS) entry which is preliminary data.</text>
</comment>
<sequence length="902" mass="98967">MDHPNASQASFAHLNQLHNSQLHNRRLRPPDLETMGLGDEYRTPLRPNTERPRRRDSKLLGLFSRQKSTADLPMPQPQPQPAFSSSARELELPPRGGLRASLAEISHWPYALQSTRSEAALLDPTIPSQLSPSPAHHRPPPPPPKPIRSPSFKNNSMPVPNPPSLPPARSTRGALATWDPPPLFQGYPQAIRYIELPACTQSAEAILRMNGRGPADQTEAVPDRTRDKGKRRHRRASSGNFLKADWTTKIYILVTSGYLLQYSGEGSFDRLPEKILPLGKESAAFASDVIPGKHWVVQVSASMDSDGTATTDPRASILSRLPFRGPERRQASHFLMVFESAEEMDQWIAILRREIEHLGGKKNLSETGRPKADDERLELRTQASQRTLVLRDPGRFARPTVLDGDRWGIDEHPNVQDTQSTILTDSDTATDHQSFDEEMSATNSTTSHDGRQLENLRDGSNRLSFISSSQRTFLTSEGTSPACSPSRTSFSSQIEDGPFSNDGLLTEAKPRPNAHAILQRRMSMQAANPFADIQMAPQSQSSRPSRTCYLDGTHQSVTNTYCTRNFSMPHSANKRFSMISSPGSSPEPALELSPHATGLSAPPRPSSKRGPPPTLGFSRPLSMVPDHPSPISPPVLRKKNGDNRQWGLGANGPEPRSIFQIWAQEDSTKPPFAPQEVAGTDEPTRRASVHALMPSRMPRHSPNSQSRQQTHINNTLIVTTPEHGSVRPRSFASPGVSARSETDPQGHSGRAALSAAAFHGSPTPQCRSPPRSNVLSRGVGMIDHGYDGDAVKVNFGRVFYNDNPQELSPQPPPPMTEGPPSRPLPQPPTSQPKQTRQRVVRNSTSVQNLRSDFETVALSRRQSIKHLADGPPPAPPPTCALPPIPSSQGVKGRGRRAQTVAN</sequence>
<feature type="compositionally biased region" description="Polar residues" evidence="1">
    <location>
        <begin position="415"/>
        <end position="427"/>
    </location>
</feature>
<proteinExistence type="predicted"/>
<feature type="compositionally biased region" description="Basic and acidic residues" evidence="1">
    <location>
        <begin position="448"/>
        <end position="458"/>
    </location>
</feature>
<feature type="region of interest" description="Disordered" evidence="1">
    <location>
        <begin position="720"/>
        <end position="750"/>
    </location>
</feature>
<name>A0ABQ8NDM7_PYRGI</name>
<feature type="region of interest" description="Disordered" evidence="1">
    <location>
        <begin position="577"/>
        <end position="654"/>
    </location>
</feature>
<feature type="compositionally biased region" description="Basic and acidic residues" evidence="1">
    <location>
        <begin position="39"/>
        <end position="53"/>
    </location>
</feature>
<feature type="compositionally biased region" description="Basic residues" evidence="1">
    <location>
        <begin position="227"/>
        <end position="236"/>
    </location>
</feature>